<dbReference type="Pfam" id="PF04914">
    <property type="entry name" value="DltD"/>
    <property type="match status" value="1"/>
</dbReference>
<dbReference type="InterPro" id="IPR006998">
    <property type="entry name" value="DltD"/>
</dbReference>
<evidence type="ECO:0000313" key="2">
    <source>
        <dbReference type="Proteomes" id="UP000184001"/>
    </source>
</evidence>
<dbReference type="RefSeq" id="WP_020000672.1">
    <property type="nucleotide sequence ID" value="NZ_CP192219.1"/>
</dbReference>
<reference evidence="1 2" key="1">
    <citation type="submission" date="2016-11" db="EMBL/GenBank/DDBJ databases">
        <authorList>
            <person name="Varghese N."/>
            <person name="Submissions S."/>
        </authorList>
    </citation>
    <scope>NUCLEOTIDE SEQUENCE [LARGE SCALE GENOMIC DNA]</scope>
    <source>
        <strain evidence="1 2">DSM 17919</strain>
    </source>
</reference>
<comment type="caution">
    <text evidence="1">The sequence shown here is derived from an EMBL/GenBank/DDBJ whole genome shotgun (WGS) entry which is preliminary data.</text>
</comment>
<name>A0A8G2FAV8_9BACT</name>
<dbReference type="EMBL" id="FQZR01000003">
    <property type="protein sequence ID" value="SHJ01488.1"/>
    <property type="molecule type" value="Genomic_DNA"/>
</dbReference>
<dbReference type="PANTHER" id="PTHR40039">
    <property type="entry name" value="PROTEIN DLTD"/>
    <property type="match status" value="1"/>
</dbReference>
<proteinExistence type="predicted"/>
<sequence>MSSVPKHVVSFLLAFFIIEIALVFGGQNLIFNLLDYNPQKISQLKSELKSQTLRNDLETGKVVVFGSSELSAGSKRILRFMVSNFFSDNNQPIKTIGKGGHQLFIILSELAALHSSKTVDQARIVVLLSPTWFTGKHANGAKMSVFLKYMTNDMMYKLYTNSEIDDHYKFLVSEYITANEKEMSGSSKSYDLIKNYGKKSSSASYNAALLSYLSEKFLLFSKIDFYNEKDNYQVGRMVKYDFPSLDYDVLYEQAKRYNKEASTNNVYGIRNGYFNRHVIRKDKSIRFSSVGKIRDMSENREYDALMNLLALLKEYKIKPLFVMQDLHPSIYTEGREEILPLLATIKASVVGAGFEYLDMWSYREADYVNGKLKDKMHLGELGWVKINKKIIEHFNLN</sequence>
<organism evidence="1 2">
    <name type="scientific">Halodesulfovibrio aestuarii</name>
    <dbReference type="NCBI Taxonomy" id="126333"/>
    <lineage>
        <taxon>Bacteria</taxon>
        <taxon>Pseudomonadati</taxon>
        <taxon>Thermodesulfobacteriota</taxon>
        <taxon>Desulfovibrionia</taxon>
        <taxon>Desulfovibrionales</taxon>
        <taxon>Desulfovibrionaceae</taxon>
        <taxon>Halodesulfovibrio</taxon>
    </lineage>
</organism>
<dbReference type="AlphaFoldDB" id="A0A8G2FAV8"/>
<dbReference type="Proteomes" id="UP000184001">
    <property type="component" value="Unassembled WGS sequence"/>
</dbReference>
<dbReference type="PANTHER" id="PTHR40039:SF1">
    <property type="entry name" value="PROTEIN DLTD"/>
    <property type="match status" value="1"/>
</dbReference>
<protein>
    <submittedName>
        <fullName evidence="1">D-alanine transfer protein</fullName>
    </submittedName>
</protein>
<evidence type="ECO:0000313" key="1">
    <source>
        <dbReference type="EMBL" id="SHJ01488.1"/>
    </source>
</evidence>
<gene>
    <name evidence="1" type="ORF">SAMN05660830_01363</name>
</gene>
<accession>A0A8G2FAV8</accession>